<dbReference type="InterPro" id="IPR005828">
    <property type="entry name" value="MFS_sugar_transport-like"/>
</dbReference>
<feature type="transmembrane region" description="Helical" evidence="10">
    <location>
        <begin position="49"/>
        <end position="69"/>
    </location>
</feature>
<evidence type="ECO:0000256" key="10">
    <source>
        <dbReference type="SAM" id="Phobius"/>
    </source>
</evidence>
<dbReference type="FunFam" id="1.20.1250.20:FF:000055">
    <property type="entry name" value="Facilitated trehalose transporter Tret1-2 homolog"/>
    <property type="match status" value="1"/>
</dbReference>
<dbReference type="InterPro" id="IPR050549">
    <property type="entry name" value="MFS_Trehalose_Transporter"/>
</dbReference>
<dbReference type="InParanoid" id="A0A6P8ZZ53"/>
<feature type="transmembrane region" description="Helical" evidence="10">
    <location>
        <begin position="187"/>
        <end position="208"/>
    </location>
</feature>
<dbReference type="PRINTS" id="PR00171">
    <property type="entry name" value="SUGRTRNSPORT"/>
</dbReference>
<dbReference type="RefSeq" id="XP_034250717.1">
    <property type="nucleotide sequence ID" value="XM_034394826.1"/>
</dbReference>
<evidence type="ECO:0000256" key="5">
    <source>
        <dbReference type="ARBA" id="ARBA00023136"/>
    </source>
</evidence>
<keyword evidence="9" id="KW-0175">Coiled coil</keyword>
<dbReference type="PANTHER" id="PTHR48021:SF1">
    <property type="entry name" value="GH07001P-RELATED"/>
    <property type="match status" value="1"/>
</dbReference>
<feature type="transmembrane region" description="Helical" evidence="10">
    <location>
        <begin position="472"/>
        <end position="492"/>
    </location>
</feature>
<protein>
    <submittedName>
        <fullName evidence="13">Facilitated trehalose transporter Tret1-2 homolog isoform X1</fullName>
    </submittedName>
</protein>
<keyword evidence="6" id="KW-0325">Glycoprotein</keyword>
<evidence type="ECO:0000256" key="1">
    <source>
        <dbReference type="ARBA" id="ARBA00004651"/>
    </source>
</evidence>
<evidence type="ECO:0000256" key="4">
    <source>
        <dbReference type="ARBA" id="ARBA00022989"/>
    </source>
</evidence>
<keyword evidence="4 10" id="KW-1133">Transmembrane helix</keyword>
<dbReference type="KEGG" id="tpal:117651083"/>
<keyword evidence="12" id="KW-1185">Reference proteome</keyword>
<dbReference type="AlphaFoldDB" id="A0A6P8ZZ53"/>
<keyword evidence="3 10" id="KW-0812">Transmembrane</keyword>
<accession>A0A6P8ZZ53</accession>
<evidence type="ECO:0000256" key="6">
    <source>
        <dbReference type="ARBA" id="ARBA00023180"/>
    </source>
</evidence>
<keyword evidence="8" id="KW-0813">Transport</keyword>
<feature type="transmembrane region" description="Helical" evidence="10">
    <location>
        <begin position="214"/>
        <end position="233"/>
    </location>
</feature>
<feature type="transmembrane region" description="Helical" evidence="10">
    <location>
        <begin position="300"/>
        <end position="326"/>
    </location>
</feature>
<keyword evidence="2" id="KW-1003">Cell membrane</keyword>
<dbReference type="Proteomes" id="UP000515158">
    <property type="component" value="Unplaced"/>
</dbReference>
<evidence type="ECO:0000256" key="2">
    <source>
        <dbReference type="ARBA" id="ARBA00022475"/>
    </source>
</evidence>
<dbReference type="PROSITE" id="PS00216">
    <property type="entry name" value="SUGAR_TRANSPORT_1"/>
    <property type="match status" value="1"/>
</dbReference>
<evidence type="ECO:0000256" key="8">
    <source>
        <dbReference type="RuleBase" id="RU003346"/>
    </source>
</evidence>
<feature type="transmembrane region" description="Helical" evidence="10">
    <location>
        <begin position="441"/>
        <end position="460"/>
    </location>
</feature>
<dbReference type="NCBIfam" id="TIGR00879">
    <property type="entry name" value="SP"/>
    <property type="match status" value="1"/>
</dbReference>
<evidence type="ECO:0000313" key="12">
    <source>
        <dbReference type="Proteomes" id="UP000515158"/>
    </source>
</evidence>
<proteinExistence type="inferred from homology"/>
<reference evidence="13" key="1">
    <citation type="submission" date="2025-08" db="UniProtKB">
        <authorList>
            <consortium name="RefSeq"/>
        </authorList>
    </citation>
    <scope>IDENTIFICATION</scope>
    <source>
        <tissue evidence="13">Total insect</tissue>
    </source>
</reference>
<evidence type="ECO:0000259" key="11">
    <source>
        <dbReference type="PROSITE" id="PS50850"/>
    </source>
</evidence>
<evidence type="ECO:0000256" key="3">
    <source>
        <dbReference type="ARBA" id="ARBA00022692"/>
    </source>
</evidence>
<feature type="transmembrane region" description="Helical" evidence="10">
    <location>
        <begin position="99"/>
        <end position="117"/>
    </location>
</feature>
<dbReference type="PROSITE" id="PS50850">
    <property type="entry name" value="MFS"/>
    <property type="match status" value="1"/>
</dbReference>
<keyword evidence="5 10" id="KW-0472">Membrane</keyword>
<dbReference type="InterPro" id="IPR036259">
    <property type="entry name" value="MFS_trans_sf"/>
</dbReference>
<evidence type="ECO:0000256" key="9">
    <source>
        <dbReference type="SAM" id="Coils"/>
    </source>
</evidence>
<evidence type="ECO:0000256" key="7">
    <source>
        <dbReference type="ARBA" id="ARBA00024348"/>
    </source>
</evidence>
<feature type="transmembrane region" description="Helical" evidence="10">
    <location>
        <begin position="364"/>
        <end position="388"/>
    </location>
</feature>
<dbReference type="InterPro" id="IPR005829">
    <property type="entry name" value="Sugar_transporter_CS"/>
</dbReference>
<sequence>MANAASQRGTPNNTVYSPLTTAMEDVNNKTAAAALGANASGGVEGGRKLFQYLGAMAACLFAVCMGTTMGWTSAAERIVCAAINCTEGDQALYISKGDYSWVGAAMPLGATIAALPAGPAITRWGRKNMLLFLSPVTFLFWLLIIFARASWMMILARFVIGASIGTISMIAPLYTSEIAHPSVRGTLGGFFQFLHTCGVLGAYCLGAVIADLVWISTICACVPLLAGVCFFFFPETPSWLLQQNREDDARRSLIRFRGDDYPEALLQEELDSIKRSIKESRENQKTLREAFSTKAAKRGLMLSMVLMLIQQMSGVSAVVFYASSIFEAAGSSLSKDQSSIVVGVCLAGATLCSLFLVDRLGRRVLLLGSGAACFVCNVVLGIYLLLLAQAKDDGHPESMTPYGIIPVLTMSVFMVTFSLGYGPIPWSYMAEVFPVDIRSPAMSIATVTNWSLAFLVTVAYEPLSNAVHDYTTFWIFAVIVLAGSVVVALFLVETKGKSEQEIQEALSGARPGSARNNV</sequence>
<name>A0A6P8ZZ53_THRPL</name>
<dbReference type="OrthoDB" id="6612291at2759"/>
<dbReference type="PROSITE" id="PS00217">
    <property type="entry name" value="SUGAR_TRANSPORT_2"/>
    <property type="match status" value="1"/>
</dbReference>
<dbReference type="Pfam" id="PF00083">
    <property type="entry name" value="Sugar_tr"/>
    <property type="match status" value="1"/>
</dbReference>
<dbReference type="InterPro" id="IPR003663">
    <property type="entry name" value="Sugar/inositol_transpt"/>
</dbReference>
<comment type="similarity">
    <text evidence="7">Belongs to the major facilitator superfamily. Sugar transporter (TC 2.A.1.1) family. Trehalose transporter subfamily.</text>
</comment>
<dbReference type="GO" id="GO:0005886">
    <property type="term" value="C:plasma membrane"/>
    <property type="evidence" value="ECO:0007669"/>
    <property type="project" value="UniProtKB-SubCell"/>
</dbReference>
<feature type="transmembrane region" description="Helical" evidence="10">
    <location>
        <begin position="154"/>
        <end position="175"/>
    </location>
</feature>
<feature type="transmembrane region" description="Helical" evidence="10">
    <location>
        <begin position="129"/>
        <end position="148"/>
    </location>
</feature>
<evidence type="ECO:0000313" key="13">
    <source>
        <dbReference type="RefSeq" id="XP_034250717.1"/>
    </source>
</evidence>
<dbReference type="SUPFAM" id="SSF103473">
    <property type="entry name" value="MFS general substrate transporter"/>
    <property type="match status" value="1"/>
</dbReference>
<dbReference type="PANTHER" id="PTHR48021">
    <property type="match status" value="1"/>
</dbReference>
<feature type="transmembrane region" description="Helical" evidence="10">
    <location>
        <begin position="338"/>
        <end position="357"/>
    </location>
</feature>
<dbReference type="InterPro" id="IPR020846">
    <property type="entry name" value="MFS_dom"/>
</dbReference>
<feature type="domain" description="Major facilitator superfamily (MFS) profile" evidence="11">
    <location>
        <begin position="50"/>
        <end position="495"/>
    </location>
</feature>
<feature type="coiled-coil region" evidence="9">
    <location>
        <begin position="263"/>
        <end position="290"/>
    </location>
</feature>
<dbReference type="Gene3D" id="1.20.1250.20">
    <property type="entry name" value="MFS general substrate transporter like domains"/>
    <property type="match status" value="1"/>
</dbReference>
<dbReference type="GeneID" id="117651083"/>
<gene>
    <name evidence="13" type="primary">LOC117651083</name>
</gene>
<feature type="transmembrane region" description="Helical" evidence="10">
    <location>
        <begin position="400"/>
        <end position="421"/>
    </location>
</feature>
<dbReference type="GO" id="GO:0022857">
    <property type="term" value="F:transmembrane transporter activity"/>
    <property type="evidence" value="ECO:0007669"/>
    <property type="project" value="InterPro"/>
</dbReference>
<comment type="subcellular location">
    <subcellularLocation>
        <location evidence="1">Cell membrane</location>
        <topology evidence="1">Multi-pass membrane protein</topology>
    </subcellularLocation>
</comment>
<organism evidence="13">
    <name type="scientific">Thrips palmi</name>
    <name type="common">Melon thrips</name>
    <dbReference type="NCBI Taxonomy" id="161013"/>
    <lineage>
        <taxon>Eukaryota</taxon>
        <taxon>Metazoa</taxon>
        <taxon>Ecdysozoa</taxon>
        <taxon>Arthropoda</taxon>
        <taxon>Hexapoda</taxon>
        <taxon>Insecta</taxon>
        <taxon>Pterygota</taxon>
        <taxon>Neoptera</taxon>
        <taxon>Paraneoptera</taxon>
        <taxon>Thysanoptera</taxon>
        <taxon>Terebrantia</taxon>
        <taxon>Thripoidea</taxon>
        <taxon>Thripidae</taxon>
        <taxon>Thrips</taxon>
    </lineage>
</organism>